<evidence type="ECO:0000256" key="1">
    <source>
        <dbReference type="SAM" id="SignalP"/>
    </source>
</evidence>
<dbReference type="EMBL" id="JAGMVS010000064">
    <property type="protein sequence ID" value="MCM2437468.1"/>
    <property type="molecule type" value="Genomic_DNA"/>
</dbReference>
<keyword evidence="3" id="KW-1185">Reference proteome</keyword>
<evidence type="ECO:0000313" key="2">
    <source>
        <dbReference type="EMBL" id="MCM2437468.1"/>
    </source>
</evidence>
<comment type="caution">
    <text evidence="2">The sequence shown here is derived from an EMBL/GenBank/DDBJ whole genome shotgun (WGS) entry which is preliminary data.</text>
</comment>
<feature type="chain" id="PRO_5045759332" evidence="1">
    <location>
        <begin position="23"/>
        <end position="288"/>
    </location>
</feature>
<accession>A0ABT0VK10</accession>
<proteinExistence type="predicted"/>
<organism evidence="2 3">
    <name type="scientific">Periweissella beninensis</name>
    <dbReference type="NCBI Taxonomy" id="504936"/>
    <lineage>
        <taxon>Bacteria</taxon>
        <taxon>Bacillati</taxon>
        <taxon>Bacillota</taxon>
        <taxon>Bacilli</taxon>
        <taxon>Lactobacillales</taxon>
        <taxon>Lactobacillaceae</taxon>
        <taxon>Periweissella</taxon>
    </lineage>
</organism>
<gene>
    <name evidence="2" type="ORF">KAK10_06055</name>
</gene>
<dbReference type="RefSeq" id="WP_205143574.1">
    <property type="nucleotide sequence ID" value="NZ_JAFBDN010000007.1"/>
</dbReference>
<name>A0ABT0VK10_9LACO</name>
<reference evidence="2" key="1">
    <citation type="submission" date="2021-04" db="EMBL/GenBank/DDBJ databases">
        <title>Taxonomic assessment of Weissella genus.</title>
        <authorList>
            <person name="Fanelli F."/>
            <person name="Chieffi D."/>
            <person name="Dell'Aquila A."/>
            <person name="Gyu-Sung C."/>
            <person name="Franz C.M.A.P."/>
            <person name="Fusco V."/>
        </authorList>
    </citation>
    <scope>NUCLEOTIDE SEQUENCE</scope>
    <source>
        <strain evidence="2">LMG 25373</strain>
    </source>
</reference>
<evidence type="ECO:0000313" key="3">
    <source>
        <dbReference type="Proteomes" id="UP001057481"/>
    </source>
</evidence>
<protein>
    <submittedName>
        <fullName evidence="2">Uncharacterized protein</fullName>
    </submittedName>
</protein>
<keyword evidence="1" id="KW-0732">Signal</keyword>
<sequence length="288" mass="33350">MKSIIKLSLRCCLVIMSMTLFTNVVTPTANHTWAAEKKSASGKKLLRIPSKITGTYYYWNVQAQAYEKLVLTRSKIAFTINSKHAWLVSNHVTKRPNMRIKLMNGHYQIDDKQARDTDKYWITPIKRGLLVTRQFASNNNVPVQQIFKKQKPSSIALTKVKTDKQFLTGWHQSLTIDSNVDKVLRFKLSSNYQKFTIGKANGKAYLEDDFNVTQIKNTASGDLELTLRTNNEKLMAKAYKQVILKIGTVRAKQQRYLIIKSEKCRQFYDQNSFSLPTDLKHYYHMLLK</sequence>
<dbReference type="Proteomes" id="UP001057481">
    <property type="component" value="Unassembled WGS sequence"/>
</dbReference>
<feature type="signal peptide" evidence="1">
    <location>
        <begin position="1"/>
        <end position="22"/>
    </location>
</feature>